<dbReference type="EMBL" id="JAMZIH010006792">
    <property type="protein sequence ID" value="KAJ1673573.1"/>
    <property type="molecule type" value="Genomic_DNA"/>
</dbReference>
<keyword evidence="2" id="KW-1185">Reference proteome</keyword>
<gene>
    <name evidence="1" type="ORF">EV182_004974</name>
</gene>
<protein>
    <submittedName>
        <fullName evidence="1">Uncharacterized protein</fullName>
    </submittedName>
</protein>
<evidence type="ECO:0000313" key="2">
    <source>
        <dbReference type="Proteomes" id="UP001145114"/>
    </source>
</evidence>
<proteinExistence type="predicted"/>
<feature type="non-terminal residue" evidence="1">
    <location>
        <position position="126"/>
    </location>
</feature>
<organism evidence="1 2">
    <name type="scientific">Spiromyces aspiralis</name>
    <dbReference type="NCBI Taxonomy" id="68401"/>
    <lineage>
        <taxon>Eukaryota</taxon>
        <taxon>Fungi</taxon>
        <taxon>Fungi incertae sedis</taxon>
        <taxon>Zoopagomycota</taxon>
        <taxon>Kickxellomycotina</taxon>
        <taxon>Kickxellomycetes</taxon>
        <taxon>Kickxellales</taxon>
        <taxon>Kickxellaceae</taxon>
        <taxon>Spiromyces</taxon>
    </lineage>
</organism>
<name>A0ACC1HAN9_9FUNG</name>
<comment type="caution">
    <text evidence="1">The sequence shown here is derived from an EMBL/GenBank/DDBJ whole genome shotgun (WGS) entry which is preliminary data.</text>
</comment>
<evidence type="ECO:0000313" key="1">
    <source>
        <dbReference type="EMBL" id="KAJ1673573.1"/>
    </source>
</evidence>
<sequence length="126" mass="14501">MYLCLYEKHGKIPLSCLEEIKELERSKYPNLCVTASKSGKLSSTHIPHFAKHCIAPYLPPLKKVDLFLDSWSGHTNPELFTGEVPDHYHCDLQLHIIPPKTTSIIQPLDVYFNIFLKKIIKKITDQ</sequence>
<accession>A0ACC1HAN9</accession>
<reference evidence="1" key="1">
    <citation type="submission" date="2022-06" db="EMBL/GenBank/DDBJ databases">
        <title>Phylogenomic reconstructions and comparative analyses of Kickxellomycotina fungi.</title>
        <authorList>
            <person name="Reynolds N.K."/>
            <person name="Stajich J.E."/>
            <person name="Barry K."/>
            <person name="Grigoriev I.V."/>
            <person name="Crous P."/>
            <person name="Smith M.E."/>
        </authorList>
    </citation>
    <scope>NUCLEOTIDE SEQUENCE</scope>
    <source>
        <strain evidence="1">RSA 2271</strain>
    </source>
</reference>
<dbReference type="Proteomes" id="UP001145114">
    <property type="component" value="Unassembled WGS sequence"/>
</dbReference>